<name>E6VX48_PSEA9</name>
<proteinExistence type="predicted"/>
<dbReference type="EMBL" id="CP002431">
    <property type="protein sequence ID" value="ADU61454.1"/>
    <property type="molecule type" value="Genomic_DNA"/>
</dbReference>
<sequence>MSDYIIECRKTLRGQLREIQDENGDYPGITVTCPCGRTLAMFRAFRCFHCGIWFCSSCAKEHFGPDTSEHADPFKTGRVVNS</sequence>
<dbReference type="STRING" id="643562.Daes_0431"/>
<reference evidence="2" key="1">
    <citation type="submission" date="2010-12" db="EMBL/GenBank/DDBJ databases">
        <title>Complete sequence of Desulfovibrio aespoeensis Aspo-2.</title>
        <authorList>
            <consortium name="US DOE Joint Genome Institute"/>
            <person name="Lucas S."/>
            <person name="Copeland A."/>
            <person name="Lapidus A."/>
            <person name="Cheng J.-F."/>
            <person name="Goodwin L."/>
            <person name="Pitluck S."/>
            <person name="Chertkov O."/>
            <person name="Misra M."/>
            <person name="Detter J.C."/>
            <person name="Han C."/>
            <person name="Tapia R."/>
            <person name="Land M."/>
            <person name="Hauser L."/>
            <person name="Kyrpides N."/>
            <person name="Ivanova N."/>
            <person name="Ovchinnikova G."/>
            <person name="Pedersen K."/>
            <person name="Jagevall S."/>
            <person name="Hazen T."/>
            <person name="Woyke T."/>
        </authorList>
    </citation>
    <scope>NUCLEOTIDE SEQUENCE [LARGE SCALE GENOMIC DNA]</scope>
    <source>
        <strain evidence="2">ATCC 700646 / DSM 10631 / Aspo-2</strain>
    </source>
</reference>
<dbReference type="AlphaFoldDB" id="E6VX48"/>
<organism evidence="1 2">
    <name type="scientific">Pseudodesulfovibrio aespoeensis (strain ATCC 700646 / DSM 10631 / Aspo-2)</name>
    <name type="common">Desulfovibrio aespoeensis</name>
    <dbReference type="NCBI Taxonomy" id="643562"/>
    <lineage>
        <taxon>Bacteria</taxon>
        <taxon>Pseudomonadati</taxon>
        <taxon>Thermodesulfobacteriota</taxon>
        <taxon>Desulfovibrionia</taxon>
        <taxon>Desulfovibrionales</taxon>
        <taxon>Desulfovibrionaceae</taxon>
    </lineage>
</organism>
<dbReference type="HOGENOM" id="CLU_2552678_0_0_7"/>
<evidence type="ECO:0000313" key="2">
    <source>
        <dbReference type="Proteomes" id="UP000002191"/>
    </source>
</evidence>
<evidence type="ECO:0000313" key="1">
    <source>
        <dbReference type="EMBL" id="ADU61454.1"/>
    </source>
</evidence>
<reference evidence="1 2" key="2">
    <citation type="journal article" date="2014" name="Genome Announc.">
        <title>Complete Genome Sequence of the Subsurface, Mesophilic Sulfate-Reducing Bacterium Desulfovibrio aespoeensis Aspo-2.</title>
        <authorList>
            <person name="Pedersen K."/>
            <person name="Bengtsson A."/>
            <person name="Edlund J."/>
            <person name="Rabe L."/>
            <person name="Hazen T."/>
            <person name="Chakraborty R."/>
            <person name="Goodwin L."/>
            <person name="Shapiro N."/>
        </authorList>
    </citation>
    <scope>NUCLEOTIDE SEQUENCE [LARGE SCALE GENOMIC DNA]</scope>
    <source>
        <strain evidence="2">ATCC 700646 / DSM 10631 / Aspo-2</strain>
    </source>
</reference>
<keyword evidence="2" id="KW-1185">Reference proteome</keyword>
<protein>
    <submittedName>
        <fullName evidence="1">Uncharacterized protein</fullName>
    </submittedName>
</protein>
<dbReference type="Proteomes" id="UP000002191">
    <property type="component" value="Chromosome"/>
</dbReference>
<accession>E6VX48</accession>
<gene>
    <name evidence="1" type="ordered locus">Daes_0431</name>
</gene>
<dbReference type="KEGG" id="das:Daes_0431"/>